<feature type="non-terminal residue" evidence="4">
    <location>
        <position position="1"/>
    </location>
</feature>
<evidence type="ECO:0000256" key="2">
    <source>
        <dbReference type="ARBA" id="ARBA00022777"/>
    </source>
</evidence>
<keyword evidence="1" id="KW-0808">Transferase</keyword>
<dbReference type="EMBL" id="DRCV01000194">
    <property type="protein sequence ID" value="HDK38237.1"/>
    <property type="molecule type" value="Genomic_DNA"/>
</dbReference>
<dbReference type="PANTHER" id="PTHR47363">
    <property type="entry name" value="GLUCOKINASE"/>
    <property type="match status" value="1"/>
</dbReference>
<dbReference type="Pfam" id="PF02685">
    <property type="entry name" value="Glucokinase"/>
    <property type="match status" value="1"/>
</dbReference>
<organism evidence="4">
    <name type="scientific">Thiolapillus brandeum</name>
    <dbReference type="NCBI Taxonomy" id="1076588"/>
    <lineage>
        <taxon>Bacteria</taxon>
        <taxon>Pseudomonadati</taxon>
        <taxon>Pseudomonadota</taxon>
        <taxon>Gammaproteobacteria</taxon>
        <taxon>Chromatiales</taxon>
        <taxon>Sedimenticolaceae</taxon>
        <taxon>Thiolapillus</taxon>
    </lineage>
</organism>
<dbReference type="CDD" id="cd24008">
    <property type="entry name" value="ASKHA_NBD_GLK"/>
    <property type="match status" value="1"/>
</dbReference>
<dbReference type="GO" id="GO:0006096">
    <property type="term" value="P:glycolytic process"/>
    <property type="evidence" value="ECO:0007669"/>
    <property type="project" value="InterPro"/>
</dbReference>
<reference evidence="4" key="1">
    <citation type="journal article" date="2020" name="mSystems">
        <title>Genome- and Community-Level Interaction Insights into Carbon Utilization and Element Cycling Functions of Hydrothermarchaeota in Hydrothermal Sediment.</title>
        <authorList>
            <person name="Zhou Z."/>
            <person name="Liu Y."/>
            <person name="Xu W."/>
            <person name="Pan J."/>
            <person name="Luo Z.H."/>
            <person name="Li M."/>
        </authorList>
    </citation>
    <scope>NUCLEOTIDE SEQUENCE [LARGE SCALE GENOMIC DNA]</scope>
    <source>
        <strain evidence="4">HyVt-26</strain>
    </source>
</reference>
<comment type="caution">
    <text evidence="4">The sequence shown here is derived from an EMBL/GenBank/DDBJ whole genome shotgun (WGS) entry which is preliminary data.</text>
</comment>
<dbReference type="Gene3D" id="3.40.367.20">
    <property type="match status" value="1"/>
</dbReference>
<evidence type="ECO:0000256" key="3">
    <source>
        <dbReference type="RuleBase" id="RU004046"/>
    </source>
</evidence>
<dbReference type="InterPro" id="IPR043129">
    <property type="entry name" value="ATPase_NBD"/>
</dbReference>
<accession>A0A831K3Z5</accession>
<dbReference type="InterPro" id="IPR003836">
    <property type="entry name" value="Glucokinase"/>
</dbReference>
<name>A0A831K3Z5_9GAMM</name>
<evidence type="ECO:0000313" key="4">
    <source>
        <dbReference type="EMBL" id="HDK38237.1"/>
    </source>
</evidence>
<dbReference type="AlphaFoldDB" id="A0A831K3Z5"/>
<proteinExistence type="inferred from homology"/>
<evidence type="ECO:0000256" key="1">
    <source>
        <dbReference type="ARBA" id="ARBA00022679"/>
    </source>
</evidence>
<dbReference type="PANTHER" id="PTHR47363:SF1">
    <property type="entry name" value="GLUCOKINASE"/>
    <property type="match status" value="1"/>
</dbReference>
<sequence>DIEIALLQYLQQRHQHVSWELLVSGPGLVNIHEFLCHFRRDKMPNWLRHAMREGDAAATISEAAQKQSCPLCMEALNLFVRLFGVEAGNHALKIMATGGVYLGGGIAPKILDQLKDQTFLDAFFAKGPMTSLMRDMPVTVVLNENTALYGAARYAVIKLTGR</sequence>
<dbReference type="GO" id="GO:0005524">
    <property type="term" value="F:ATP binding"/>
    <property type="evidence" value="ECO:0007669"/>
    <property type="project" value="InterPro"/>
</dbReference>
<keyword evidence="2" id="KW-0418">Kinase</keyword>
<comment type="similarity">
    <text evidence="3">Belongs to the bacterial glucokinase family.</text>
</comment>
<dbReference type="GO" id="GO:0005536">
    <property type="term" value="F:D-glucose binding"/>
    <property type="evidence" value="ECO:0007669"/>
    <property type="project" value="InterPro"/>
</dbReference>
<protein>
    <submittedName>
        <fullName evidence="4">Glucokinase</fullName>
    </submittedName>
</protein>
<gene>
    <name evidence="4" type="ORF">ENG92_04395</name>
</gene>
<dbReference type="Proteomes" id="UP000885822">
    <property type="component" value="Unassembled WGS sequence"/>
</dbReference>
<dbReference type="SUPFAM" id="SSF53067">
    <property type="entry name" value="Actin-like ATPase domain"/>
    <property type="match status" value="1"/>
</dbReference>
<dbReference type="GO" id="GO:0004340">
    <property type="term" value="F:glucokinase activity"/>
    <property type="evidence" value="ECO:0007669"/>
    <property type="project" value="InterPro"/>
</dbReference>